<keyword evidence="2" id="KW-1185">Reference proteome</keyword>
<dbReference type="AlphaFoldDB" id="A0A975WFQ1"/>
<comment type="caution">
    <text evidence="1">The sequence shown here is derived from an EMBL/GenBank/DDBJ whole genome shotgun (WGS) entry which is preliminary data.</text>
</comment>
<dbReference type="Proteomes" id="UP000182932">
    <property type="component" value="Unassembled WGS sequence"/>
</dbReference>
<evidence type="ECO:0000313" key="1">
    <source>
        <dbReference type="EMBL" id="SEK12243.1"/>
    </source>
</evidence>
<proteinExistence type="predicted"/>
<sequence>MNHRIRRDLVALHRLLSLEDVGDPACLETELFGALHPANPQVETICVLTDMLSNLLTQIDSSLASRAYSEGEGNSAAA</sequence>
<accession>A0A975WFQ1</accession>
<protein>
    <submittedName>
        <fullName evidence="1">Uncharacterized protein</fullName>
    </submittedName>
</protein>
<name>A0A975WFQ1_9RHOB</name>
<dbReference type="EMBL" id="FNYY01000049">
    <property type="protein sequence ID" value="SEK12243.1"/>
    <property type="molecule type" value="Genomic_DNA"/>
</dbReference>
<gene>
    <name evidence="1" type="ORF">SAMN04487940_1494</name>
</gene>
<evidence type="ECO:0000313" key="2">
    <source>
        <dbReference type="Proteomes" id="UP000182932"/>
    </source>
</evidence>
<reference evidence="1 2" key="1">
    <citation type="submission" date="2016-10" db="EMBL/GenBank/DDBJ databases">
        <authorList>
            <person name="Varghese N."/>
            <person name="Submissions S."/>
        </authorList>
    </citation>
    <scope>NUCLEOTIDE SEQUENCE [LARGE SCALE GENOMIC DNA]</scope>
    <source>
        <strain evidence="1 2">FF3</strain>
    </source>
</reference>
<organism evidence="1 2">
    <name type="scientific">Marinovum algicola</name>
    <dbReference type="NCBI Taxonomy" id="42444"/>
    <lineage>
        <taxon>Bacteria</taxon>
        <taxon>Pseudomonadati</taxon>
        <taxon>Pseudomonadota</taxon>
        <taxon>Alphaproteobacteria</taxon>
        <taxon>Rhodobacterales</taxon>
        <taxon>Roseobacteraceae</taxon>
        <taxon>Marinovum</taxon>
    </lineage>
</organism>